<evidence type="ECO:0000313" key="2">
    <source>
        <dbReference type="EMBL" id="GFK95952.1"/>
    </source>
</evidence>
<feature type="signal peptide" evidence="1">
    <location>
        <begin position="1"/>
        <end position="23"/>
    </location>
</feature>
<evidence type="ECO:0008006" key="4">
    <source>
        <dbReference type="Google" id="ProtNLM"/>
    </source>
</evidence>
<sequence length="163" mass="17750">MPQKSSRLALAAALLLLPALALGQLRAPDEDDQTPPGASVAGGKVASLLVFEGPAENLPKDQRIYRQSFDAARTRFIFYELDLKYPAALPRDGRFDIQAVCVRGNGEEVFRISQACRQDAGWTSSHHSSGWGRPSTGGWKPGAYTLKILHEGREVAVGSFRID</sequence>
<evidence type="ECO:0000313" key="3">
    <source>
        <dbReference type="Proteomes" id="UP000494245"/>
    </source>
</evidence>
<comment type="caution">
    <text evidence="2">The sequence shown here is derived from an EMBL/GenBank/DDBJ whole genome shotgun (WGS) entry which is preliminary data.</text>
</comment>
<proteinExistence type="predicted"/>
<protein>
    <recommendedName>
        <fullName evidence="4">FlgD Ig-like domain-containing protein</fullName>
    </recommendedName>
</protein>
<reference evidence="2 3" key="2">
    <citation type="submission" date="2020-05" db="EMBL/GenBank/DDBJ databases">
        <title>Draft genome sequence of Desulfovibrio sp. strainFSS-1.</title>
        <authorList>
            <person name="Shimoshige H."/>
            <person name="Kobayashi H."/>
            <person name="Maekawa T."/>
        </authorList>
    </citation>
    <scope>NUCLEOTIDE SEQUENCE [LARGE SCALE GENOMIC DNA]</scope>
    <source>
        <strain evidence="2 3">SIID29052-01</strain>
    </source>
</reference>
<reference evidence="2 3" key="1">
    <citation type="submission" date="2020-04" db="EMBL/GenBank/DDBJ databases">
        <authorList>
            <consortium name="Desulfovibrio sp. FSS-1 genome sequencing consortium"/>
            <person name="Shimoshige H."/>
            <person name="Kobayashi H."/>
            <person name="Maekawa T."/>
        </authorList>
    </citation>
    <scope>NUCLEOTIDE SEQUENCE [LARGE SCALE GENOMIC DNA]</scope>
    <source>
        <strain evidence="2 3">SIID29052-01</strain>
    </source>
</reference>
<dbReference type="EMBL" id="BLTE01000027">
    <property type="protein sequence ID" value="GFK95952.1"/>
    <property type="molecule type" value="Genomic_DNA"/>
</dbReference>
<dbReference type="AlphaFoldDB" id="A0A6V8LU02"/>
<accession>A0A6V8LU02</accession>
<dbReference type="Proteomes" id="UP000494245">
    <property type="component" value="Unassembled WGS sequence"/>
</dbReference>
<organism evidence="2 3">
    <name type="scientific">Fundidesulfovibrio magnetotacticus</name>
    <dbReference type="NCBI Taxonomy" id="2730080"/>
    <lineage>
        <taxon>Bacteria</taxon>
        <taxon>Pseudomonadati</taxon>
        <taxon>Thermodesulfobacteriota</taxon>
        <taxon>Desulfovibrionia</taxon>
        <taxon>Desulfovibrionales</taxon>
        <taxon>Desulfovibrionaceae</taxon>
        <taxon>Fundidesulfovibrio</taxon>
    </lineage>
</organism>
<evidence type="ECO:0000256" key="1">
    <source>
        <dbReference type="SAM" id="SignalP"/>
    </source>
</evidence>
<dbReference type="RefSeq" id="WP_173087087.1">
    <property type="nucleotide sequence ID" value="NZ_BLTE01000027.1"/>
</dbReference>
<feature type="chain" id="PRO_5028857165" description="FlgD Ig-like domain-containing protein" evidence="1">
    <location>
        <begin position="24"/>
        <end position="163"/>
    </location>
</feature>
<gene>
    <name evidence="2" type="ORF">NNJEOMEG_03825</name>
</gene>
<keyword evidence="1" id="KW-0732">Signal</keyword>
<name>A0A6V8LU02_9BACT</name>
<keyword evidence="3" id="KW-1185">Reference proteome</keyword>